<protein>
    <recommendedName>
        <fullName evidence="2">J domain-containing protein</fullName>
    </recommendedName>
</protein>
<dbReference type="PRINTS" id="PR00625">
    <property type="entry name" value="JDOMAIN"/>
</dbReference>
<dbReference type="InterPro" id="IPR036869">
    <property type="entry name" value="J_dom_sf"/>
</dbReference>
<proteinExistence type="predicted"/>
<dbReference type="EMBL" id="GISG01058555">
    <property type="protein sequence ID" value="MBA4626764.1"/>
    <property type="molecule type" value="Transcribed_RNA"/>
</dbReference>
<evidence type="ECO:0000313" key="3">
    <source>
        <dbReference type="EMBL" id="MBA4626764.1"/>
    </source>
</evidence>
<dbReference type="PROSITE" id="PS50076">
    <property type="entry name" value="DNAJ_2"/>
    <property type="match status" value="1"/>
</dbReference>
<accession>A0A7C9CYY8</accession>
<reference evidence="3" key="1">
    <citation type="journal article" date="2013" name="J. Plant Res.">
        <title>Effect of fungi and light on seed germination of three Opuntia species from semiarid lands of central Mexico.</title>
        <authorList>
            <person name="Delgado-Sanchez P."/>
            <person name="Jimenez-Bremont J.F."/>
            <person name="Guerrero-Gonzalez Mde L."/>
            <person name="Flores J."/>
        </authorList>
    </citation>
    <scope>NUCLEOTIDE SEQUENCE</scope>
    <source>
        <tissue evidence="3">Cladode</tissue>
    </source>
</reference>
<dbReference type="CDD" id="cd06257">
    <property type="entry name" value="DnaJ"/>
    <property type="match status" value="1"/>
</dbReference>
<sequence length="138" mass="16520">MAIKSSNVDHYKVLGLPSGEERKNLTIDDIKKAYKRKALELHPDKRPDDPHANAKFQKLQFSKDVLLDQFSRKKFVAKFSEQFKQSSEQSEWQCRYPDRASDPDAEERRRNAWREFLKTHPSRIRDLHLGRNFWPKFF</sequence>
<evidence type="ECO:0000256" key="1">
    <source>
        <dbReference type="SAM" id="MobiDB-lite"/>
    </source>
</evidence>
<reference evidence="3" key="2">
    <citation type="submission" date="2020-07" db="EMBL/GenBank/DDBJ databases">
        <authorList>
            <person name="Vera ALvarez R."/>
            <person name="Arias-Moreno D.M."/>
            <person name="Jimenez-Jacinto V."/>
            <person name="Jimenez-Bremont J.F."/>
            <person name="Swaminathan K."/>
            <person name="Moose S.P."/>
            <person name="Guerrero-Gonzalez M.L."/>
            <person name="Marino-Ramirez L."/>
            <person name="Landsman D."/>
            <person name="Rodriguez-Kessler M."/>
            <person name="Delgado-Sanchez P."/>
        </authorList>
    </citation>
    <scope>NUCLEOTIDE SEQUENCE</scope>
    <source>
        <tissue evidence="3">Cladode</tissue>
    </source>
</reference>
<name>A0A7C9CYY8_OPUST</name>
<dbReference type="PANTHER" id="PTHR45098">
    <property type="entry name" value="DNAJ DOMAIN CONTAINING PROTEIN, EXPRESSED"/>
    <property type="match status" value="1"/>
</dbReference>
<dbReference type="SMART" id="SM00271">
    <property type="entry name" value="DnaJ"/>
    <property type="match status" value="1"/>
</dbReference>
<dbReference type="Pfam" id="PF00226">
    <property type="entry name" value="DnaJ"/>
    <property type="match status" value="1"/>
</dbReference>
<organism evidence="3">
    <name type="scientific">Opuntia streptacantha</name>
    <name type="common">Prickly pear cactus</name>
    <name type="synonym">Opuntia cardona</name>
    <dbReference type="NCBI Taxonomy" id="393608"/>
    <lineage>
        <taxon>Eukaryota</taxon>
        <taxon>Viridiplantae</taxon>
        <taxon>Streptophyta</taxon>
        <taxon>Embryophyta</taxon>
        <taxon>Tracheophyta</taxon>
        <taxon>Spermatophyta</taxon>
        <taxon>Magnoliopsida</taxon>
        <taxon>eudicotyledons</taxon>
        <taxon>Gunneridae</taxon>
        <taxon>Pentapetalae</taxon>
        <taxon>Caryophyllales</taxon>
        <taxon>Cactineae</taxon>
        <taxon>Cactaceae</taxon>
        <taxon>Opuntioideae</taxon>
        <taxon>Opuntia</taxon>
    </lineage>
</organism>
<feature type="compositionally biased region" description="Basic and acidic residues" evidence="1">
    <location>
        <begin position="96"/>
        <end position="108"/>
    </location>
</feature>
<evidence type="ECO:0000259" key="2">
    <source>
        <dbReference type="PROSITE" id="PS50076"/>
    </source>
</evidence>
<feature type="domain" description="J" evidence="2">
    <location>
        <begin position="9"/>
        <end position="80"/>
    </location>
</feature>
<feature type="region of interest" description="Disordered" evidence="1">
    <location>
        <begin position="83"/>
        <end position="108"/>
    </location>
</feature>
<dbReference type="InterPro" id="IPR001623">
    <property type="entry name" value="DnaJ_domain"/>
</dbReference>
<dbReference type="SUPFAM" id="SSF46565">
    <property type="entry name" value="Chaperone J-domain"/>
    <property type="match status" value="1"/>
</dbReference>
<dbReference type="Gene3D" id="1.10.287.110">
    <property type="entry name" value="DnaJ domain"/>
    <property type="match status" value="1"/>
</dbReference>
<dbReference type="AlphaFoldDB" id="A0A7C9CYY8"/>
<dbReference type="PANTHER" id="PTHR45098:SF1">
    <property type="entry name" value="DNAJ DOMAIN CONTAINING PROTEIN, EXPRESSED"/>
    <property type="match status" value="1"/>
</dbReference>